<dbReference type="Gene3D" id="3.40.190.10">
    <property type="entry name" value="Periplasmic binding protein-like II"/>
    <property type="match status" value="2"/>
</dbReference>
<dbReference type="CDD" id="cd13645">
    <property type="entry name" value="PBP2_HuPBGD_like"/>
    <property type="match status" value="1"/>
</dbReference>
<dbReference type="Gene3D" id="3.30.160.40">
    <property type="entry name" value="Porphobilinogen deaminase, C-terminal domain"/>
    <property type="match status" value="1"/>
</dbReference>
<comment type="similarity">
    <text evidence="4">Belongs to the HMBS family.</text>
</comment>
<accession>A0AA38VPC2</accession>
<gene>
    <name evidence="15" type="ORF">NKR23_g6284</name>
</gene>
<dbReference type="PANTHER" id="PTHR11557:SF0">
    <property type="entry name" value="PORPHOBILINOGEN DEAMINASE"/>
    <property type="match status" value="1"/>
</dbReference>
<evidence type="ECO:0000256" key="10">
    <source>
        <dbReference type="ARBA" id="ARBA00030685"/>
    </source>
</evidence>
<evidence type="ECO:0000256" key="1">
    <source>
        <dbReference type="ARBA" id="ARBA00001916"/>
    </source>
</evidence>
<comment type="cofactor">
    <cofactor evidence="1">
        <name>dipyrromethane</name>
        <dbReference type="ChEBI" id="CHEBI:60342"/>
    </cofactor>
</comment>
<dbReference type="FunFam" id="3.40.190.10:FF:000086">
    <property type="entry name" value="Probable porphobilinogen deaminase"/>
    <property type="match status" value="1"/>
</dbReference>
<evidence type="ECO:0000256" key="8">
    <source>
        <dbReference type="ARBA" id="ARBA00023133"/>
    </source>
</evidence>
<evidence type="ECO:0000256" key="3">
    <source>
        <dbReference type="ARBA" id="ARBA00004735"/>
    </source>
</evidence>
<comment type="catalytic activity">
    <reaction evidence="12">
        <text>4 porphobilinogen + H2O = hydroxymethylbilane + 4 NH4(+)</text>
        <dbReference type="Rhea" id="RHEA:13185"/>
        <dbReference type="ChEBI" id="CHEBI:15377"/>
        <dbReference type="ChEBI" id="CHEBI:28938"/>
        <dbReference type="ChEBI" id="CHEBI:57845"/>
        <dbReference type="ChEBI" id="CHEBI:58126"/>
        <dbReference type="EC" id="2.5.1.61"/>
    </reaction>
</comment>
<comment type="function">
    <text evidence="2">Tetrapolymerization of the monopyrrole PBG into the hydroxymethylbilane pre-uroporphyrinogen in several discrete steps.</text>
</comment>
<dbReference type="EC" id="2.5.1.61" evidence="5"/>
<dbReference type="AlphaFoldDB" id="A0AA38VPC2"/>
<evidence type="ECO:0000313" key="15">
    <source>
        <dbReference type="EMBL" id="KAJ9143743.1"/>
    </source>
</evidence>
<dbReference type="PROSITE" id="PS00533">
    <property type="entry name" value="PORPHOBILINOGEN_DEAM"/>
    <property type="match status" value="1"/>
</dbReference>
<evidence type="ECO:0000256" key="5">
    <source>
        <dbReference type="ARBA" id="ARBA00012655"/>
    </source>
</evidence>
<dbReference type="InterPro" id="IPR000860">
    <property type="entry name" value="HemC"/>
</dbReference>
<dbReference type="GO" id="GO:0004418">
    <property type="term" value="F:hydroxymethylbilane synthase activity"/>
    <property type="evidence" value="ECO:0007669"/>
    <property type="project" value="UniProtKB-EC"/>
</dbReference>
<dbReference type="InterPro" id="IPR036803">
    <property type="entry name" value="Porphobilinogen_deaminase_C_sf"/>
</dbReference>
<evidence type="ECO:0000256" key="6">
    <source>
        <dbReference type="ARBA" id="ARBA00016519"/>
    </source>
</evidence>
<dbReference type="GO" id="GO:0006783">
    <property type="term" value="P:heme biosynthetic process"/>
    <property type="evidence" value="ECO:0007669"/>
    <property type="project" value="UniProtKB-KW"/>
</dbReference>
<dbReference type="InterPro" id="IPR022419">
    <property type="entry name" value="Porphobilin_deaminase_cofac_BS"/>
</dbReference>
<dbReference type="InterPro" id="IPR022418">
    <property type="entry name" value="Porphobilinogen_deaminase_C"/>
</dbReference>
<evidence type="ECO:0000256" key="4">
    <source>
        <dbReference type="ARBA" id="ARBA00005638"/>
    </source>
</evidence>
<sequence length="352" mass="37308">MASVNVGSAPPVPAGYTINVGTRRSALALKQVEMVIASLQKVHPHIKFEVHAIATAGDKDKVSPLPSMGKGLWTNELEAKLAAREIDMIVHCVKDMPTTLPAGCVLGCVTEREDPRDVVVFRAAHGGKYKTLADLPAGAVVGTSSVRRAAQLRRRYPGLAFRDVRGNIDTRLRKVDDEAQGYDCIILAAAGLLRMDLGARIAQYLDSSEEGGGILYAVGQGALGIEAREGDETVLGVLKGLQDTESMIRCAAERSVMRTLEGGCSVPIGVETSFVPGEDGVGMVLRLQATVVSLDGKNGVEADMRKEVSSFEAAEVFGKEVAQTLVEKGASKILEVINQAKSVSTTKPSVVI</sequence>
<name>A0AA38VPC2_9PEZI</name>
<evidence type="ECO:0000313" key="16">
    <source>
        <dbReference type="Proteomes" id="UP001174694"/>
    </source>
</evidence>
<dbReference type="NCBIfam" id="TIGR00212">
    <property type="entry name" value="hemC"/>
    <property type="match status" value="1"/>
</dbReference>
<evidence type="ECO:0000259" key="14">
    <source>
        <dbReference type="Pfam" id="PF03900"/>
    </source>
</evidence>
<dbReference type="SUPFAM" id="SSF53850">
    <property type="entry name" value="Periplasmic binding protein-like II"/>
    <property type="match status" value="1"/>
</dbReference>
<comment type="pathway">
    <text evidence="3">Porphyrin-containing compound metabolism; protoporphyrin-IX biosynthesis; coproporphyrinogen-III from 5-aminolevulinate: step 2/4.</text>
</comment>
<comment type="caution">
    <text evidence="15">The sequence shown here is derived from an EMBL/GenBank/DDBJ whole genome shotgun (WGS) entry which is preliminary data.</text>
</comment>
<dbReference type="PRINTS" id="PR00151">
    <property type="entry name" value="PORPHBDMNASE"/>
</dbReference>
<feature type="domain" description="Porphobilinogen deaminase C-terminal" evidence="14">
    <location>
        <begin position="248"/>
        <end position="326"/>
    </location>
</feature>
<proteinExistence type="inferred from homology"/>
<keyword evidence="8" id="KW-0350">Heme biosynthesis</keyword>
<keyword evidence="9" id="KW-0627">Porphyrin biosynthesis</keyword>
<dbReference type="PANTHER" id="PTHR11557">
    <property type="entry name" value="PORPHOBILINOGEN DEAMINASE"/>
    <property type="match status" value="1"/>
</dbReference>
<keyword evidence="7" id="KW-0808">Transferase</keyword>
<dbReference type="EMBL" id="JANBVO010000018">
    <property type="protein sequence ID" value="KAJ9143743.1"/>
    <property type="molecule type" value="Genomic_DNA"/>
</dbReference>
<feature type="domain" description="Porphobilinogen deaminase N-terminal" evidence="13">
    <location>
        <begin position="18"/>
        <end position="234"/>
    </location>
</feature>
<keyword evidence="16" id="KW-1185">Reference proteome</keyword>
<dbReference type="Pfam" id="PF03900">
    <property type="entry name" value="Porphobil_deamC"/>
    <property type="match status" value="1"/>
</dbReference>
<evidence type="ECO:0000256" key="12">
    <source>
        <dbReference type="ARBA" id="ARBA00048169"/>
    </source>
</evidence>
<dbReference type="PIRSF" id="PIRSF001438">
    <property type="entry name" value="4pyrrol_synth_OHMeBilane_synth"/>
    <property type="match status" value="1"/>
</dbReference>
<evidence type="ECO:0000256" key="2">
    <source>
        <dbReference type="ARBA" id="ARBA00002869"/>
    </source>
</evidence>
<evidence type="ECO:0000256" key="11">
    <source>
        <dbReference type="ARBA" id="ARBA00033064"/>
    </source>
</evidence>
<dbReference type="Proteomes" id="UP001174694">
    <property type="component" value="Unassembled WGS sequence"/>
</dbReference>
<evidence type="ECO:0000256" key="9">
    <source>
        <dbReference type="ARBA" id="ARBA00023244"/>
    </source>
</evidence>
<organism evidence="15 16">
    <name type="scientific">Pleurostoma richardsiae</name>
    <dbReference type="NCBI Taxonomy" id="41990"/>
    <lineage>
        <taxon>Eukaryota</taxon>
        <taxon>Fungi</taxon>
        <taxon>Dikarya</taxon>
        <taxon>Ascomycota</taxon>
        <taxon>Pezizomycotina</taxon>
        <taxon>Sordariomycetes</taxon>
        <taxon>Sordariomycetidae</taxon>
        <taxon>Calosphaeriales</taxon>
        <taxon>Pleurostomataceae</taxon>
        <taxon>Pleurostoma</taxon>
    </lineage>
</organism>
<reference evidence="15" key="1">
    <citation type="submission" date="2022-07" db="EMBL/GenBank/DDBJ databases">
        <title>Fungi with potential for degradation of polypropylene.</title>
        <authorList>
            <person name="Gostincar C."/>
        </authorList>
    </citation>
    <scope>NUCLEOTIDE SEQUENCE</scope>
    <source>
        <strain evidence="15">EXF-13308</strain>
    </source>
</reference>
<protein>
    <recommendedName>
        <fullName evidence="6">Porphobilinogen deaminase</fullName>
        <ecNumber evidence="5">2.5.1.61</ecNumber>
    </recommendedName>
    <alternativeName>
        <fullName evidence="11">Hydroxymethylbilane synthase</fullName>
    </alternativeName>
    <alternativeName>
        <fullName evidence="10">Pre-uroporphyrinogen synthase</fullName>
    </alternativeName>
</protein>
<dbReference type="GO" id="GO:0005737">
    <property type="term" value="C:cytoplasm"/>
    <property type="evidence" value="ECO:0007669"/>
    <property type="project" value="TreeGrafter"/>
</dbReference>
<evidence type="ECO:0000259" key="13">
    <source>
        <dbReference type="Pfam" id="PF01379"/>
    </source>
</evidence>
<dbReference type="FunFam" id="3.40.190.10:FF:000005">
    <property type="entry name" value="Porphobilinogen deaminase"/>
    <property type="match status" value="1"/>
</dbReference>
<dbReference type="Pfam" id="PF01379">
    <property type="entry name" value="Porphobil_deam"/>
    <property type="match status" value="1"/>
</dbReference>
<evidence type="ECO:0000256" key="7">
    <source>
        <dbReference type="ARBA" id="ARBA00022679"/>
    </source>
</evidence>
<dbReference type="SUPFAM" id="SSF54782">
    <property type="entry name" value="Porphobilinogen deaminase (hydroxymethylbilane synthase), C-terminal domain"/>
    <property type="match status" value="1"/>
</dbReference>
<dbReference type="InterPro" id="IPR022417">
    <property type="entry name" value="Porphobilin_deaminase_N"/>
</dbReference>